<feature type="region of interest" description="Disordered" evidence="2">
    <location>
        <begin position="1"/>
        <end position="31"/>
    </location>
</feature>
<reference evidence="5" key="1">
    <citation type="submission" date="2017-01" db="EMBL/GenBank/DDBJ databases">
        <title>Comparative genomics of anhydrobiosis in the tardigrade Hypsibius dujardini.</title>
        <authorList>
            <person name="Yoshida Y."/>
            <person name="Koutsovoulos G."/>
            <person name="Laetsch D."/>
            <person name="Stevens L."/>
            <person name="Kumar S."/>
            <person name="Horikawa D."/>
            <person name="Ishino K."/>
            <person name="Komine S."/>
            <person name="Tomita M."/>
            <person name="Blaxter M."/>
            <person name="Arakawa K."/>
        </authorList>
    </citation>
    <scope>NUCLEOTIDE SEQUENCE [LARGE SCALE GENOMIC DNA]</scope>
    <source>
        <strain evidence="5">Z151</strain>
    </source>
</reference>
<dbReference type="Proteomes" id="UP000192578">
    <property type="component" value="Unassembled WGS sequence"/>
</dbReference>
<evidence type="ECO:0000256" key="1">
    <source>
        <dbReference type="PROSITE-ProRule" id="PRU00723"/>
    </source>
</evidence>
<name>A0A1W0XF80_HYPEX</name>
<proteinExistence type="predicted"/>
<dbReference type="InterPro" id="IPR000571">
    <property type="entry name" value="Znf_CCCH"/>
</dbReference>
<dbReference type="PROSITE" id="PS50103">
    <property type="entry name" value="ZF_C3H1"/>
    <property type="match status" value="1"/>
</dbReference>
<keyword evidence="1" id="KW-0479">Metal-binding</keyword>
<dbReference type="EMBL" id="MTYJ01000001">
    <property type="protein sequence ID" value="OQV26134.1"/>
    <property type="molecule type" value="Genomic_DNA"/>
</dbReference>
<feature type="domain" description="C3H1-type" evidence="3">
    <location>
        <begin position="156"/>
        <end position="184"/>
    </location>
</feature>
<protein>
    <recommendedName>
        <fullName evidence="3">C3H1-type domain-containing protein</fullName>
    </recommendedName>
</protein>
<dbReference type="InterPro" id="IPR035437">
    <property type="entry name" value="SNase_OB-fold_sf"/>
</dbReference>
<evidence type="ECO:0000259" key="3">
    <source>
        <dbReference type="PROSITE" id="PS50103"/>
    </source>
</evidence>
<keyword evidence="1" id="KW-0863">Zinc-finger</keyword>
<comment type="caution">
    <text evidence="4">The sequence shown here is derived from an EMBL/GenBank/DDBJ whole genome shotgun (WGS) entry which is preliminary data.</text>
</comment>
<keyword evidence="5" id="KW-1185">Reference proteome</keyword>
<organism evidence="4 5">
    <name type="scientific">Hypsibius exemplaris</name>
    <name type="common">Freshwater tardigrade</name>
    <dbReference type="NCBI Taxonomy" id="2072580"/>
    <lineage>
        <taxon>Eukaryota</taxon>
        <taxon>Metazoa</taxon>
        <taxon>Ecdysozoa</taxon>
        <taxon>Tardigrada</taxon>
        <taxon>Eutardigrada</taxon>
        <taxon>Parachela</taxon>
        <taxon>Hypsibioidea</taxon>
        <taxon>Hypsibiidae</taxon>
        <taxon>Hypsibius</taxon>
    </lineage>
</organism>
<feature type="zinc finger region" description="C3H1-type" evidence="1">
    <location>
        <begin position="156"/>
        <end position="184"/>
    </location>
</feature>
<evidence type="ECO:0000313" key="4">
    <source>
        <dbReference type="EMBL" id="OQV26134.1"/>
    </source>
</evidence>
<evidence type="ECO:0000256" key="2">
    <source>
        <dbReference type="SAM" id="MobiDB-lite"/>
    </source>
</evidence>
<gene>
    <name evidence="4" type="ORF">BV898_00256</name>
</gene>
<evidence type="ECO:0000313" key="5">
    <source>
        <dbReference type="Proteomes" id="UP000192578"/>
    </source>
</evidence>
<keyword evidence="1" id="KW-0862">Zinc</keyword>
<dbReference type="Gene3D" id="2.40.50.90">
    <property type="match status" value="1"/>
</dbReference>
<accession>A0A1W0XF80</accession>
<dbReference type="OrthoDB" id="10555363at2759"/>
<dbReference type="GO" id="GO:0008270">
    <property type="term" value="F:zinc ion binding"/>
    <property type="evidence" value="ECO:0007669"/>
    <property type="project" value="UniProtKB-KW"/>
</dbReference>
<dbReference type="AlphaFoldDB" id="A0A1W0XF80"/>
<sequence>MGAWMSENAGRGVPGSRRADDGLPLSASDPIEAHIGSVKMKKWTRVTPIGRASSAAPPEASPKSAAANSASVGCSIHTKLGRGMEQSMLYGMANPVEEKMRAMKSFEGKTGGSSVKVAEEIVSSPRDADFKFWQSETLDAKTGRTGDAKILYNMEGEDRGVCKEALVGRYCHRGAQCPFSHPVRQHNRIGKDLYFGMATLSARYDLDIGRKAMVRILHVVAPFTFTMSVLAYCDQMEELDSDLDGENPADPAGFGELMEDMRAYYAKGDSSAGGALPFRTLEDVTDAFVSVNWIFRGELDWFRGIVMGLSEMESGEACLKINLPDIGEHVQIQSPKAIRRLANRFLKEPWFATRASLADITAAGPVTPLSTLKWLRTLLTGKIAWISVADKEFDEPLVDLYTRLDNGMIGCVNDFLVEKMAAVSIPAVKKMVSAASLDETFDGSDEDDDQMNIIPG</sequence>